<evidence type="ECO:0000256" key="2">
    <source>
        <dbReference type="ARBA" id="ARBA00022448"/>
    </source>
</evidence>
<keyword evidence="5" id="KW-0808">Transferase</keyword>
<dbReference type="EMBL" id="CP002628">
    <property type="protein sequence ID" value="AEB07060.1"/>
    <property type="molecule type" value="Genomic_DNA"/>
</dbReference>
<proteinExistence type="predicted"/>
<keyword evidence="4" id="KW-0762">Sugar transport</keyword>
<keyword evidence="3" id="KW-0963">Cytoplasm</keyword>
<comment type="subcellular location">
    <subcellularLocation>
        <location evidence="1">Cytoplasm</location>
    </subcellularLocation>
</comment>
<dbReference type="InterPro" id="IPR004701">
    <property type="entry name" value="PTS_EIIA_man-typ"/>
</dbReference>
<evidence type="ECO:0000256" key="3">
    <source>
        <dbReference type="ARBA" id="ARBA00022490"/>
    </source>
</evidence>
<keyword evidence="10" id="KW-1185">Reference proteome</keyword>
<keyword evidence="7" id="KW-0418">Kinase</keyword>
<dbReference type="Proteomes" id="UP000006851">
    <property type="component" value="Chromosome"/>
</dbReference>
<evidence type="ECO:0000256" key="6">
    <source>
        <dbReference type="ARBA" id="ARBA00022683"/>
    </source>
</evidence>
<dbReference type="eggNOG" id="COG2893">
    <property type="taxonomic scope" value="Bacteria"/>
</dbReference>
<dbReference type="GO" id="GO:0016020">
    <property type="term" value="C:membrane"/>
    <property type="evidence" value="ECO:0007669"/>
    <property type="project" value="InterPro"/>
</dbReference>
<reference evidence="10" key="1">
    <citation type="journal article" date="2013" name="Stand. Genomic Sci.">
        <title>Complete genome sequence of Coriobacterium glomerans type strain (PW2(T)) from the midgut of Pyrrhocoris apterus L. (red soldier bug).</title>
        <authorList>
            <person name="Stackebrandt E."/>
            <person name="Zeytun A."/>
            <person name="Lapidus A."/>
            <person name="Nolan M."/>
            <person name="Lucas S."/>
            <person name="Hammon N."/>
            <person name="Deshpande S."/>
            <person name="Cheng J.F."/>
            <person name="Tapia R."/>
            <person name="Goodwin L.A."/>
            <person name="Pitluck S."/>
            <person name="Liolios K."/>
            <person name="Pagani I."/>
            <person name="Ivanova N."/>
            <person name="Mavromatis K."/>
            <person name="Mikhailova N."/>
            <person name="Huntemann M."/>
            <person name="Pati A."/>
            <person name="Chen A."/>
            <person name="Palaniappan K."/>
            <person name="Chang Y.J."/>
            <person name="Land M."/>
            <person name="Hauser L."/>
            <person name="Rohde M."/>
            <person name="Pukall R."/>
            <person name="Goker M."/>
            <person name="Detter J.C."/>
            <person name="Woyke T."/>
            <person name="Bristow J."/>
            <person name="Eisen J.A."/>
            <person name="Markowitz V."/>
            <person name="Hugenholtz P."/>
            <person name="Kyrpides N.C."/>
            <person name="Klenk H.P."/>
        </authorList>
    </citation>
    <scope>NUCLEOTIDE SEQUENCE</scope>
    <source>
        <strain evidence="10">ATCC 49209 / DSM 20642 / JCM 10262 / PW2</strain>
    </source>
</reference>
<sequence>MKYILASHGGLSKGMLETVQMILGPQKDMFAFSLHAEDEAARLGEQLTAILSPEDEGNVIFFTDVCFGSPFNQVVEISRAHDIFHITGMNLPSLIEALVCRSSGKTASEIVSAVVSVAQSSIKDVRGLLSQSLDVTEGEEW</sequence>
<dbReference type="PANTHER" id="PTHR33799:SF1">
    <property type="entry name" value="PTS SYSTEM MANNOSE-SPECIFIC EIIAB COMPONENT-RELATED"/>
    <property type="match status" value="1"/>
</dbReference>
<keyword evidence="6" id="KW-0598">Phosphotransferase system</keyword>
<dbReference type="STRING" id="700015.Corgl_0952"/>
<evidence type="ECO:0000313" key="9">
    <source>
        <dbReference type="EMBL" id="AEB07060.1"/>
    </source>
</evidence>
<dbReference type="GO" id="GO:0009401">
    <property type="term" value="P:phosphoenolpyruvate-dependent sugar phosphotransferase system"/>
    <property type="evidence" value="ECO:0007669"/>
    <property type="project" value="UniProtKB-KW"/>
</dbReference>
<dbReference type="OrthoDB" id="3183705at2"/>
<gene>
    <name evidence="9" type="ordered locus">Corgl_0952</name>
</gene>
<keyword evidence="2" id="KW-0813">Transport</keyword>
<dbReference type="PROSITE" id="PS51096">
    <property type="entry name" value="PTS_EIIA_TYPE_4"/>
    <property type="match status" value="1"/>
</dbReference>
<evidence type="ECO:0000256" key="7">
    <source>
        <dbReference type="ARBA" id="ARBA00022777"/>
    </source>
</evidence>
<feature type="domain" description="PTS EIIA type-4" evidence="8">
    <location>
        <begin position="1"/>
        <end position="122"/>
    </location>
</feature>
<evidence type="ECO:0000256" key="4">
    <source>
        <dbReference type="ARBA" id="ARBA00022597"/>
    </source>
</evidence>
<dbReference type="GO" id="GO:0005737">
    <property type="term" value="C:cytoplasm"/>
    <property type="evidence" value="ECO:0007669"/>
    <property type="project" value="UniProtKB-SubCell"/>
</dbReference>
<organism evidence="9 10">
    <name type="scientific">Coriobacterium glomerans (strain ATCC 49209 / DSM 20642 / JCM 10262 / PW2)</name>
    <dbReference type="NCBI Taxonomy" id="700015"/>
    <lineage>
        <taxon>Bacteria</taxon>
        <taxon>Bacillati</taxon>
        <taxon>Actinomycetota</taxon>
        <taxon>Coriobacteriia</taxon>
        <taxon>Coriobacteriales</taxon>
        <taxon>Coriobacteriaceae</taxon>
        <taxon>Coriobacterium</taxon>
    </lineage>
</organism>
<evidence type="ECO:0000256" key="1">
    <source>
        <dbReference type="ARBA" id="ARBA00004496"/>
    </source>
</evidence>
<dbReference type="GO" id="GO:0016301">
    <property type="term" value="F:kinase activity"/>
    <property type="evidence" value="ECO:0007669"/>
    <property type="project" value="UniProtKB-KW"/>
</dbReference>
<dbReference type="HOGENOM" id="CLU_123235_4_0_11"/>
<evidence type="ECO:0000256" key="5">
    <source>
        <dbReference type="ARBA" id="ARBA00022679"/>
    </source>
</evidence>
<accession>F2N7V1</accession>
<dbReference type="KEGG" id="cgo:Corgl_0952"/>
<evidence type="ECO:0000313" key="10">
    <source>
        <dbReference type="Proteomes" id="UP000006851"/>
    </source>
</evidence>
<dbReference type="RefSeq" id="WP_013708803.1">
    <property type="nucleotide sequence ID" value="NC_015389.1"/>
</dbReference>
<dbReference type="CDD" id="cd00006">
    <property type="entry name" value="PTS_IIA_man"/>
    <property type="match status" value="1"/>
</dbReference>
<protein>
    <submittedName>
        <fullName evidence="9">PTS system fructose subfamily IIA component</fullName>
    </submittedName>
</protein>
<dbReference type="InterPro" id="IPR033887">
    <property type="entry name" value="PTS_IIA_man"/>
</dbReference>
<evidence type="ECO:0000259" key="8">
    <source>
        <dbReference type="PROSITE" id="PS51096"/>
    </source>
</evidence>
<dbReference type="SUPFAM" id="SSF53062">
    <property type="entry name" value="PTS system fructose IIA component-like"/>
    <property type="match status" value="1"/>
</dbReference>
<dbReference type="PANTHER" id="PTHR33799">
    <property type="entry name" value="PTS PERMEASE-RELATED-RELATED"/>
    <property type="match status" value="1"/>
</dbReference>
<dbReference type="InterPro" id="IPR051471">
    <property type="entry name" value="Bacterial_PTS_sugar_comp"/>
</dbReference>
<dbReference type="InterPro" id="IPR036662">
    <property type="entry name" value="PTS_EIIA_man-typ_sf"/>
</dbReference>
<dbReference type="Gene3D" id="3.40.50.510">
    <property type="entry name" value="Phosphotransferase system, mannose-type IIA component"/>
    <property type="match status" value="1"/>
</dbReference>
<name>F2N7V1_CORGP</name>
<dbReference type="Pfam" id="PF03610">
    <property type="entry name" value="EIIA-man"/>
    <property type="match status" value="1"/>
</dbReference>
<dbReference type="AlphaFoldDB" id="F2N7V1"/>